<accession>A0AAW3YRN1</accession>
<reference evidence="1" key="1">
    <citation type="submission" date="2020-09" db="EMBL/GenBank/DDBJ databases">
        <authorList>
            <person name="Palma L."/>
            <person name="Caballero P."/>
            <person name="Berry C."/>
            <person name="Del Valle E."/>
        </authorList>
    </citation>
    <scope>NUCLEOTIDE SEQUENCE</scope>
    <source>
        <strain evidence="1">M</strain>
    </source>
</reference>
<comment type="caution">
    <text evidence="1">The sequence shown here is derived from an EMBL/GenBank/DDBJ whole genome shotgun (WGS) entry which is preliminary data.</text>
</comment>
<proteinExistence type="predicted"/>
<reference evidence="1" key="2">
    <citation type="journal article" date="2024" name="Toxins">
        <title>Genome Sequence Analysis of Native Xenorhabdus Strains Isolated from Entomopathogenic Nematodes in Argentina.</title>
        <authorList>
            <person name="Palma L."/>
            <person name="Frizzo L."/>
            <person name="Kaiser S."/>
            <person name="Berry C."/>
            <person name="Caballero P."/>
            <person name="Bode H.B."/>
            <person name="Del Valle E.E."/>
        </authorList>
    </citation>
    <scope>NUCLEOTIDE SEQUENCE</scope>
    <source>
        <strain evidence="1">M</strain>
    </source>
</reference>
<dbReference type="EMBL" id="JACXBF010000117">
    <property type="protein sequence ID" value="MBD2799759.1"/>
    <property type="molecule type" value="Genomic_DNA"/>
</dbReference>
<evidence type="ECO:0000313" key="1">
    <source>
        <dbReference type="EMBL" id="MBD2799759.1"/>
    </source>
</evidence>
<dbReference type="AlphaFoldDB" id="A0AAW3YRN1"/>
<protein>
    <submittedName>
        <fullName evidence="1">Uncharacterized protein</fullName>
    </submittedName>
</protein>
<gene>
    <name evidence="1" type="ORF">ID854_04620</name>
</gene>
<sequence length="76" mass="8480">MPTQSSNGNNATLIFGIPFKYIGHIVNGDIYFDYEVNYYGDIYYGNIWHAYVHTILPGGEEAGDACPDGVTWSGIW</sequence>
<name>A0AAW3YRN1_9GAMM</name>
<organism evidence="1">
    <name type="scientific">Xenorhabdus szentirmaii</name>
    <dbReference type="NCBI Taxonomy" id="290112"/>
    <lineage>
        <taxon>Bacteria</taxon>
        <taxon>Pseudomonadati</taxon>
        <taxon>Pseudomonadota</taxon>
        <taxon>Gammaproteobacteria</taxon>
        <taxon>Enterobacterales</taxon>
        <taxon>Morganellaceae</taxon>
        <taxon>Xenorhabdus</taxon>
    </lineage>
</organism>
<dbReference type="RefSeq" id="WP_323860175.1">
    <property type="nucleotide sequence ID" value="NZ_JACXBF010000117.1"/>
</dbReference>
<dbReference type="Proteomes" id="UP001193920">
    <property type="component" value="Unassembled WGS sequence"/>
</dbReference>